<accession>A0A931CF85</accession>
<protein>
    <submittedName>
        <fullName evidence="2">Uncharacterized protein</fullName>
    </submittedName>
</protein>
<name>A0A931CF85_9ACTN</name>
<gene>
    <name evidence="2" type="ORF">I4J89_46000</name>
</gene>
<evidence type="ECO:0000313" key="2">
    <source>
        <dbReference type="EMBL" id="MBG0568790.1"/>
    </source>
</evidence>
<keyword evidence="1" id="KW-1133">Transmembrane helix</keyword>
<dbReference type="AlphaFoldDB" id="A0A931CF85"/>
<reference evidence="2" key="1">
    <citation type="submission" date="2020-11" db="EMBL/GenBank/DDBJ databases">
        <title>Isolation and identification of active actinomycetes.</title>
        <authorList>
            <person name="Sun X."/>
        </authorList>
    </citation>
    <scope>NUCLEOTIDE SEQUENCE</scope>
    <source>
        <strain evidence="2">NEAU-A11</strain>
    </source>
</reference>
<feature type="transmembrane region" description="Helical" evidence="1">
    <location>
        <begin position="244"/>
        <end position="268"/>
    </location>
</feature>
<evidence type="ECO:0000256" key="1">
    <source>
        <dbReference type="SAM" id="Phobius"/>
    </source>
</evidence>
<dbReference type="RefSeq" id="WP_196420560.1">
    <property type="nucleotide sequence ID" value="NZ_JADQTO010000045.1"/>
</dbReference>
<dbReference type="EMBL" id="JADQTO010000045">
    <property type="protein sequence ID" value="MBG0568790.1"/>
    <property type="molecule type" value="Genomic_DNA"/>
</dbReference>
<sequence>MSGDDRDRKITGQLESAEQVTVTPFYRDKYQVWHCQLTPRSEASEDSGVAQRSDSAGTSRSVKVHVGEWFIGGLRTSMKITVTGRWHRRSGDAEGRGFFQADTVTDDQSKAWFAKGPVPANGTVEITGMVIHLVALQGQEGRIGYAFDVLEDDTNDVYTVLLRGRECRDVMREKNKVRVTAERDARGVVHAKRVTDLTVNDEVTVIGSPPKLRRWPSLLKAMIMVVFAALPWAALTATETTEQLFILFAAVWSLLCLALAGFLVWISFRIGHRI</sequence>
<proteinExistence type="predicted"/>
<feature type="transmembrane region" description="Helical" evidence="1">
    <location>
        <begin position="218"/>
        <end position="238"/>
    </location>
</feature>
<keyword evidence="1" id="KW-0812">Transmembrane</keyword>
<comment type="caution">
    <text evidence="2">The sequence shown here is derived from an EMBL/GenBank/DDBJ whole genome shotgun (WGS) entry which is preliminary data.</text>
</comment>
<keyword evidence="1" id="KW-0472">Membrane</keyword>
<organism evidence="2 3">
    <name type="scientific">Actinoplanes aureus</name>
    <dbReference type="NCBI Taxonomy" id="2792083"/>
    <lineage>
        <taxon>Bacteria</taxon>
        <taxon>Bacillati</taxon>
        <taxon>Actinomycetota</taxon>
        <taxon>Actinomycetes</taxon>
        <taxon>Micromonosporales</taxon>
        <taxon>Micromonosporaceae</taxon>
        <taxon>Actinoplanes</taxon>
    </lineage>
</organism>
<evidence type="ECO:0000313" key="3">
    <source>
        <dbReference type="Proteomes" id="UP000598146"/>
    </source>
</evidence>
<keyword evidence="3" id="KW-1185">Reference proteome</keyword>
<dbReference type="Proteomes" id="UP000598146">
    <property type="component" value="Unassembled WGS sequence"/>
</dbReference>